<accession>A0A2P6ASN5</accession>
<evidence type="ECO:0000313" key="2">
    <source>
        <dbReference type="Proteomes" id="UP000243900"/>
    </source>
</evidence>
<comment type="caution">
    <text evidence="1">The sequence shown here is derived from an EMBL/GenBank/DDBJ whole genome shotgun (WGS) entry which is preliminary data.</text>
</comment>
<evidence type="ECO:0000313" key="1">
    <source>
        <dbReference type="EMBL" id="PQA42926.1"/>
    </source>
</evidence>
<proteinExistence type="predicted"/>
<dbReference type="AlphaFoldDB" id="A0A2P6ASN5"/>
<dbReference type="EMBL" id="PTQZ01000106">
    <property type="protein sequence ID" value="PQA42926.1"/>
    <property type="molecule type" value="Genomic_DNA"/>
</dbReference>
<organism evidence="1 2">
    <name type="scientific">Amnimonas aquatica</name>
    <dbReference type="NCBI Taxonomy" id="2094561"/>
    <lineage>
        <taxon>Bacteria</taxon>
        <taxon>Pseudomonadati</taxon>
        <taxon>Pseudomonadota</taxon>
        <taxon>Gammaproteobacteria</taxon>
        <taxon>Moraxellales</taxon>
        <taxon>Moraxellaceae</taxon>
        <taxon>Amnimonas</taxon>
    </lineage>
</organism>
<sequence length="76" mass="8172">MRAGAGNIDNMEVPMRKTTSRMLRAASVIAICAFVAGAEKCRPAEDLTPGLMGTDANQNGIRDDIDRLITEKYAST</sequence>
<protein>
    <submittedName>
        <fullName evidence="1">Uncharacterized protein</fullName>
    </submittedName>
</protein>
<dbReference type="Proteomes" id="UP000243900">
    <property type="component" value="Unassembled WGS sequence"/>
</dbReference>
<feature type="non-terminal residue" evidence="1">
    <location>
        <position position="76"/>
    </location>
</feature>
<name>A0A2P6ASN5_9GAMM</name>
<gene>
    <name evidence="1" type="ORF">C5O18_05545</name>
</gene>
<keyword evidence="2" id="KW-1185">Reference proteome</keyword>
<reference evidence="2" key="1">
    <citation type="submission" date="2018-02" db="EMBL/GenBank/DDBJ databases">
        <title>Genome sequencing of Solimonas sp. HR-BB.</title>
        <authorList>
            <person name="Lee Y."/>
            <person name="Jeon C.O."/>
        </authorList>
    </citation>
    <scope>NUCLEOTIDE SEQUENCE [LARGE SCALE GENOMIC DNA]</scope>
    <source>
        <strain evidence="2">HR-E</strain>
    </source>
</reference>